<dbReference type="PROSITE" id="PS50929">
    <property type="entry name" value="ABC_TM1F"/>
    <property type="match status" value="1"/>
</dbReference>
<dbReference type="PROSITE" id="PS50893">
    <property type="entry name" value="ABC_TRANSPORTER_2"/>
    <property type="match status" value="1"/>
</dbReference>
<dbReference type="InterPro" id="IPR011527">
    <property type="entry name" value="ABC1_TM_dom"/>
</dbReference>
<dbReference type="PROSITE" id="PS00211">
    <property type="entry name" value="ABC_TRANSPORTER_1"/>
    <property type="match status" value="1"/>
</dbReference>
<dbReference type="SUPFAM" id="SSF52540">
    <property type="entry name" value="P-loop containing nucleoside triphosphate hydrolases"/>
    <property type="match status" value="1"/>
</dbReference>
<feature type="transmembrane region" description="Helical" evidence="7">
    <location>
        <begin position="266"/>
        <end position="284"/>
    </location>
</feature>
<keyword evidence="5 7" id="KW-1133">Transmembrane helix</keyword>
<name>A0ABW2T0W6_9ACTN</name>
<comment type="caution">
    <text evidence="10">The sequence shown here is derived from an EMBL/GenBank/DDBJ whole genome shotgun (WGS) entry which is preliminary data.</text>
</comment>
<keyword evidence="11" id="KW-1185">Reference proteome</keyword>
<dbReference type="InterPro" id="IPR003593">
    <property type="entry name" value="AAA+_ATPase"/>
</dbReference>
<evidence type="ECO:0000256" key="5">
    <source>
        <dbReference type="ARBA" id="ARBA00022989"/>
    </source>
</evidence>
<evidence type="ECO:0000259" key="8">
    <source>
        <dbReference type="PROSITE" id="PS50893"/>
    </source>
</evidence>
<evidence type="ECO:0000256" key="6">
    <source>
        <dbReference type="ARBA" id="ARBA00023136"/>
    </source>
</evidence>
<dbReference type="Gene3D" id="3.40.50.300">
    <property type="entry name" value="P-loop containing nucleotide triphosphate hydrolases"/>
    <property type="match status" value="1"/>
</dbReference>
<keyword evidence="6 7" id="KW-0472">Membrane</keyword>
<evidence type="ECO:0000256" key="1">
    <source>
        <dbReference type="ARBA" id="ARBA00004651"/>
    </source>
</evidence>
<comment type="subcellular location">
    <subcellularLocation>
        <location evidence="1">Cell membrane</location>
        <topology evidence="1">Multi-pass membrane protein</topology>
    </subcellularLocation>
</comment>
<organism evidence="10 11">
    <name type="scientific">Streptosporangium amethystogenes subsp. fukuiense</name>
    <dbReference type="NCBI Taxonomy" id="698418"/>
    <lineage>
        <taxon>Bacteria</taxon>
        <taxon>Bacillati</taxon>
        <taxon>Actinomycetota</taxon>
        <taxon>Actinomycetes</taxon>
        <taxon>Streptosporangiales</taxon>
        <taxon>Streptosporangiaceae</taxon>
        <taxon>Streptosporangium</taxon>
    </lineage>
</organism>
<evidence type="ECO:0000256" key="7">
    <source>
        <dbReference type="SAM" id="Phobius"/>
    </source>
</evidence>
<dbReference type="Proteomes" id="UP001596514">
    <property type="component" value="Unassembled WGS sequence"/>
</dbReference>
<evidence type="ECO:0000256" key="4">
    <source>
        <dbReference type="ARBA" id="ARBA00022840"/>
    </source>
</evidence>
<feature type="transmembrane region" description="Helical" evidence="7">
    <location>
        <begin position="37"/>
        <end position="57"/>
    </location>
</feature>
<feature type="transmembrane region" description="Helical" evidence="7">
    <location>
        <begin position="69"/>
        <end position="90"/>
    </location>
</feature>
<reference evidence="11" key="1">
    <citation type="journal article" date="2019" name="Int. J. Syst. Evol. Microbiol.">
        <title>The Global Catalogue of Microorganisms (GCM) 10K type strain sequencing project: providing services to taxonomists for standard genome sequencing and annotation.</title>
        <authorList>
            <consortium name="The Broad Institute Genomics Platform"/>
            <consortium name="The Broad Institute Genome Sequencing Center for Infectious Disease"/>
            <person name="Wu L."/>
            <person name="Ma J."/>
        </authorList>
    </citation>
    <scope>NUCLEOTIDE SEQUENCE [LARGE SCALE GENOMIC DNA]</scope>
    <source>
        <strain evidence="11">JCM 10083</strain>
    </source>
</reference>
<accession>A0ABW2T0W6</accession>
<dbReference type="InterPro" id="IPR036640">
    <property type="entry name" value="ABC1_TM_sf"/>
</dbReference>
<dbReference type="InterPro" id="IPR039421">
    <property type="entry name" value="Type_1_exporter"/>
</dbReference>
<dbReference type="InterPro" id="IPR017871">
    <property type="entry name" value="ABC_transporter-like_CS"/>
</dbReference>
<keyword evidence="4 10" id="KW-0067">ATP-binding</keyword>
<evidence type="ECO:0000313" key="11">
    <source>
        <dbReference type="Proteomes" id="UP001596514"/>
    </source>
</evidence>
<feature type="domain" description="ABC transporter" evidence="8">
    <location>
        <begin position="356"/>
        <end position="606"/>
    </location>
</feature>
<dbReference type="Pfam" id="PF00005">
    <property type="entry name" value="ABC_tran"/>
    <property type="match status" value="1"/>
</dbReference>
<sequence length="629" mass="67059">MSVGQAAAGGVRPGRRALLVSGTKALRLVWRSAPGQMLGFSAIAVAGGVIPIVAAWSTKIVLDRLVSPGPVGVVVGLAIGLACVGVIGAVSAQLGRYLQGEVDRRVGLRAQDELFTAVEGFAGLGRFEDPAFLDRLRLAQQSADSAGQIVNSVFGLGRDAITLTGFVGSLAVISPVFTAVVVAAAFPALIVELRASRRRAEMMVRIGPAERWRFFYGNLLTTVDAAKEIRLFGLGPYLRGRMNDQLRAADAAHRDMDRRELATQGVLALASALISGGGLIWILVVAGRQGFTVGDVSVFVAATAGVQSALGGLVHTTAMTHRQLLLFDHYVAIVGACPDLPEPVAPRSLPPLRHGIELCDVWFRYSDEHPWVLRGIDLYIPCGRSVALVGRNGAGKSTLVKLLCRFYDPTKGTIRWDGVDIREVPVTELRERVGAVFQDFMAYDFSAADNIAMGDLGAIGDTSRIEGAARHAGVHHTLAALPHGYDTLLTRTFASASIDDDPQVGVTLSGGQWQRVALARAFLREDRDLMILDEPSAGLDAEAEHDVHTRLRQVRAGRTSVLITHRLGAVRDADLIVVISGEEIVEQGDHPELMAAGGAYARMFALQAAGYVAAREAPVDSADLSGERR</sequence>
<dbReference type="PANTHER" id="PTHR24221">
    <property type="entry name" value="ATP-BINDING CASSETTE SUB-FAMILY B"/>
    <property type="match status" value="1"/>
</dbReference>
<gene>
    <name evidence="10" type="ORF">ACFQVD_15045</name>
</gene>
<dbReference type="RefSeq" id="WP_343982651.1">
    <property type="nucleotide sequence ID" value="NZ_BAAAGK010000253.1"/>
</dbReference>
<keyword evidence="3" id="KW-0547">Nucleotide-binding</keyword>
<proteinExistence type="predicted"/>
<protein>
    <submittedName>
        <fullName evidence="10">ABC transporter ATP-binding protein</fullName>
    </submittedName>
</protein>
<dbReference type="SUPFAM" id="SSF90123">
    <property type="entry name" value="ABC transporter transmembrane region"/>
    <property type="match status" value="1"/>
</dbReference>
<dbReference type="Gene3D" id="1.20.1560.10">
    <property type="entry name" value="ABC transporter type 1, transmembrane domain"/>
    <property type="match status" value="1"/>
</dbReference>
<keyword evidence="2 7" id="KW-0812">Transmembrane</keyword>
<evidence type="ECO:0000256" key="2">
    <source>
        <dbReference type="ARBA" id="ARBA00022692"/>
    </source>
</evidence>
<evidence type="ECO:0000313" key="10">
    <source>
        <dbReference type="EMBL" id="MFC7601411.1"/>
    </source>
</evidence>
<feature type="domain" description="ABC transmembrane type-1" evidence="9">
    <location>
        <begin position="44"/>
        <end position="322"/>
    </location>
</feature>
<evidence type="ECO:0000256" key="3">
    <source>
        <dbReference type="ARBA" id="ARBA00022741"/>
    </source>
</evidence>
<dbReference type="GO" id="GO:0005524">
    <property type="term" value="F:ATP binding"/>
    <property type="evidence" value="ECO:0007669"/>
    <property type="project" value="UniProtKB-KW"/>
</dbReference>
<dbReference type="InterPro" id="IPR027417">
    <property type="entry name" value="P-loop_NTPase"/>
</dbReference>
<feature type="transmembrane region" description="Helical" evidence="7">
    <location>
        <begin position="166"/>
        <end position="193"/>
    </location>
</feature>
<evidence type="ECO:0000259" key="9">
    <source>
        <dbReference type="PROSITE" id="PS50929"/>
    </source>
</evidence>
<dbReference type="SMART" id="SM00382">
    <property type="entry name" value="AAA"/>
    <property type="match status" value="1"/>
</dbReference>
<dbReference type="EMBL" id="JBHTEE010000001">
    <property type="protein sequence ID" value="MFC7601411.1"/>
    <property type="molecule type" value="Genomic_DNA"/>
</dbReference>
<dbReference type="PANTHER" id="PTHR24221:SF646">
    <property type="entry name" value="HAEMOLYSIN SECRETION ATP-BINDING PROTEIN"/>
    <property type="match status" value="1"/>
</dbReference>
<dbReference type="InterPro" id="IPR003439">
    <property type="entry name" value="ABC_transporter-like_ATP-bd"/>
</dbReference>